<accession>G2E8H0</accession>
<dbReference type="AlphaFoldDB" id="G2E8H0"/>
<reference evidence="2 3" key="1">
    <citation type="submission" date="2011-06" db="EMBL/GenBank/DDBJ databases">
        <title>The draft genome of Thiorhodococcus drewsii AZ1.</title>
        <authorList>
            <consortium name="US DOE Joint Genome Institute (JGI-PGF)"/>
            <person name="Lucas S."/>
            <person name="Han J."/>
            <person name="Lapidus A."/>
            <person name="Cheng J.-F."/>
            <person name="Goodwin L."/>
            <person name="Pitluck S."/>
            <person name="Peters L."/>
            <person name="Land M.L."/>
            <person name="Hauser L."/>
            <person name="Vogl K."/>
            <person name="Liu Z."/>
            <person name="Imhoff J."/>
            <person name="Thiel V."/>
            <person name="Frigaard N.-U."/>
            <person name="Bryant D.A."/>
            <person name="Woyke T.J."/>
        </authorList>
    </citation>
    <scope>NUCLEOTIDE SEQUENCE [LARGE SCALE GENOMIC DNA]</scope>
    <source>
        <strain evidence="2 3">AZ1</strain>
    </source>
</reference>
<dbReference type="EMBL" id="AFWT01000081">
    <property type="protein sequence ID" value="EGV27602.1"/>
    <property type="molecule type" value="Genomic_DNA"/>
</dbReference>
<feature type="transmembrane region" description="Helical" evidence="1">
    <location>
        <begin position="21"/>
        <end position="42"/>
    </location>
</feature>
<evidence type="ECO:0000313" key="3">
    <source>
        <dbReference type="Proteomes" id="UP000004200"/>
    </source>
</evidence>
<evidence type="ECO:0000313" key="2">
    <source>
        <dbReference type="EMBL" id="EGV27602.1"/>
    </source>
</evidence>
<keyword evidence="1" id="KW-0472">Membrane</keyword>
<name>G2E8H0_9GAMM</name>
<proteinExistence type="predicted"/>
<keyword evidence="1" id="KW-1133">Transmembrane helix</keyword>
<dbReference type="eggNOG" id="COG0457">
    <property type="taxonomic scope" value="Bacteria"/>
</dbReference>
<gene>
    <name evidence="2" type="ORF">ThidrDRAFT_4584</name>
</gene>
<evidence type="ECO:0000256" key="1">
    <source>
        <dbReference type="SAM" id="Phobius"/>
    </source>
</evidence>
<comment type="caution">
    <text evidence="2">The sequence shown here is derived from an EMBL/GenBank/DDBJ whole genome shotgun (WGS) entry which is preliminary data.</text>
</comment>
<keyword evidence="3" id="KW-1185">Reference proteome</keyword>
<organism evidence="2 3">
    <name type="scientific">Thiorhodococcus drewsii AZ1</name>
    <dbReference type="NCBI Taxonomy" id="765913"/>
    <lineage>
        <taxon>Bacteria</taxon>
        <taxon>Pseudomonadati</taxon>
        <taxon>Pseudomonadota</taxon>
        <taxon>Gammaproteobacteria</taxon>
        <taxon>Chromatiales</taxon>
        <taxon>Chromatiaceae</taxon>
        <taxon>Thiorhodococcus</taxon>
    </lineage>
</organism>
<dbReference type="Proteomes" id="UP000004200">
    <property type="component" value="Unassembled WGS sequence"/>
</dbReference>
<protein>
    <submittedName>
        <fullName evidence="2">Uncharacterized protein</fullName>
    </submittedName>
</protein>
<sequence length="319" mass="35307">MDGLLGMAQSAWEWLGRNKEWLFSGLGLSMMVMIGTYAWRFFHDRAEAPQSGDKDHQGATHITQSGFSAEGDMVVAGRDITGPVQIQKGYSPQDLHAIFKDHHALSERLGVTEENIRTFFRILEQGEVPREQWPQRLLDIANRHNEALHRLAALRTQDPQSQVWLDQARAAIEAGDYARAERLLDQAEQSELSGLQDAERLLQQAKEAVVKRRGSAAALRAEKAALFAIQLRYLDAAAALASAAELVAETDPDQRLAYLDQQADMLQTEGDEHGNNAALKQAIVLYQGALLPARPRARVPLAWAGPRTTSALRSETGRA</sequence>
<keyword evidence="1" id="KW-0812">Transmembrane</keyword>
<dbReference type="STRING" id="765913.ThidrDRAFT_4584"/>